<keyword evidence="7" id="KW-0067">ATP-binding</keyword>
<evidence type="ECO:0000259" key="12">
    <source>
        <dbReference type="PROSITE" id="PS51199"/>
    </source>
</evidence>
<dbReference type="Gene3D" id="3.40.50.300">
    <property type="entry name" value="P-loop containing nucleotide triphosphate hydrolases"/>
    <property type="match status" value="1"/>
</dbReference>
<dbReference type="SUPFAM" id="SSF48024">
    <property type="entry name" value="N-terminal domain of DnaB helicase"/>
    <property type="match status" value="1"/>
</dbReference>
<dbReference type="Pfam" id="PF00772">
    <property type="entry name" value="DnaB"/>
    <property type="match status" value="1"/>
</dbReference>
<keyword evidence="3" id="KW-0235">DNA replication</keyword>
<dbReference type="InterPro" id="IPR027417">
    <property type="entry name" value="P-loop_NTPase"/>
</dbReference>
<protein>
    <recommendedName>
        <fullName evidence="10">DNA 5'-3' helicase</fullName>
        <ecNumber evidence="10">5.6.2.3</ecNumber>
    </recommendedName>
</protein>
<dbReference type="Proteomes" id="UP000319255">
    <property type="component" value="Unassembled WGS sequence"/>
</dbReference>
<dbReference type="InterPro" id="IPR016136">
    <property type="entry name" value="DNA_helicase_N/primase_C"/>
</dbReference>
<feature type="domain" description="SF4 helicase" evidence="12">
    <location>
        <begin position="171"/>
        <end position="459"/>
    </location>
</feature>
<dbReference type="RefSeq" id="WP_140452683.1">
    <property type="nucleotide sequence ID" value="NZ_VFRP01000002.1"/>
</dbReference>
<dbReference type="Pfam" id="PF03796">
    <property type="entry name" value="DnaB_C"/>
    <property type="match status" value="1"/>
</dbReference>
<keyword evidence="5" id="KW-0378">Hydrolase</keyword>
<dbReference type="InterPro" id="IPR003593">
    <property type="entry name" value="AAA+_ATPase"/>
</dbReference>
<comment type="caution">
    <text evidence="13">The sequence shown here is derived from an EMBL/GenBank/DDBJ whole genome shotgun (WGS) entry which is preliminary data.</text>
</comment>
<evidence type="ECO:0000256" key="3">
    <source>
        <dbReference type="ARBA" id="ARBA00022705"/>
    </source>
</evidence>
<dbReference type="EMBL" id="VFRP01000002">
    <property type="protein sequence ID" value="TPE53062.1"/>
    <property type="molecule type" value="Genomic_DNA"/>
</dbReference>
<dbReference type="InterPro" id="IPR007693">
    <property type="entry name" value="DNA_helicase_DnaB-like_N"/>
</dbReference>
<accession>A0A501WWG1</accession>
<evidence type="ECO:0000256" key="5">
    <source>
        <dbReference type="ARBA" id="ARBA00022801"/>
    </source>
</evidence>
<dbReference type="InterPro" id="IPR007694">
    <property type="entry name" value="DNA_helicase_DnaB-like_C"/>
</dbReference>
<dbReference type="PROSITE" id="PS51199">
    <property type="entry name" value="SF4_HELICASE"/>
    <property type="match status" value="1"/>
</dbReference>
<dbReference type="PANTHER" id="PTHR30153:SF2">
    <property type="entry name" value="REPLICATIVE DNA HELICASE"/>
    <property type="match status" value="1"/>
</dbReference>
<evidence type="ECO:0000256" key="6">
    <source>
        <dbReference type="ARBA" id="ARBA00022806"/>
    </source>
</evidence>
<keyword evidence="8" id="KW-0238">DNA-binding</keyword>
<dbReference type="GO" id="GO:0016787">
    <property type="term" value="F:hydrolase activity"/>
    <property type="evidence" value="ECO:0007669"/>
    <property type="project" value="UniProtKB-KW"/>
</dbReference>
<keyword evidence="2" id="KW-0639">Primosome</keyword>
<keyword evidence="6 13" id="KW-0347">Helicase</keyword>
<evidence type="ECO:0000256" key="4">
    <source>
        <dbReference type="ARBA" id="ARBA00022741"/>
    </source>
</evidence>
<evidence type="ECO:0000256" key="7">
    <source>
        <dbReference type="ARBA" id="ARBA00022840"/>
    </source>
</evidence>
<dbReference type="InterPro" id="IPR036185">
    <property type="entry name" value="DNA_heli_DnaB-like_N_sf"/>
</dbReference>
<dbReference type="EC" id="5.6.2.3" evidence="10"/>
<sequence length="459" mass="48728">MADSPLENIGAEQNLLGSILLNNDVLPRVSGLITAEDFADPVHGRIFAAIQARAAKDQLADAVTLRAMMADDAGLADLGPEYLARLAGAAISIFAAPDYARLIAGLAKKRRLAAMLSDALEGLGDADADADAILGQVEAFGLSQERRGGAEIISFMKAAGLAVVAASAAHTGETLPGVPTGVERLDEMLGGFHAGELIVLGGRPGMGKSSLALSIATHAATCGHGVGFISLEMDAASLASRAISEATALQNRPVPYSAVRRGTVSDREFDDFRGAAKDISELPISFTPPQCRDLESIYSSAKRMQKLFASRGTPLGLLVVDYVQLVRAGRKTRFEEVTEISIALKSMALTLGVPVLALSQLNRGVDNRDDHRPMTSDLRESGQLEQDADVILFCYRAEHYLARKSTDDMESIEIQAHYAALDAVRGKMEIIVDKQRNGDTGTVVVRFDPATNFVRGIGA</sequence>
<reference evidence="13 14" key="1">
    <citation type="submission" date="2019-06" db="EMBL/GenBank/DDBJ databases">
        <title>A novel bacterium of genus Amaricoccus, isolated from marine sediment.</title>
        <authorList>
            <person name="Huang H."/>
            <person name="Mo K."/>
            <person name="Hu Y."/>
        </authorList>
    </citation>
    <scope>NUCLEOTIDE SEQUENCE [LARGE SCALE GENOMIC DNA]</scope>
    <source>
        <strain evidence="13 14">HB172011</strain>
    </source>
</reference>
<evidence type="ECO:0000313" key="13">
    <source>
        <dbReference type="EMBL" id="TPE53062.1"/>
    </source>
</evidence>
<comment type="similarity">
    <text evidence="1">Belongs to the helicase family. DnaB subfamily.</text>
</comment>
<dbReference type="GO" id="GO:0006269">
    <property type="term" value="P:DNA replication, synthesis of primer"/>
    <property type="evidence" value="ECO:0007669"/>
    <property type="project" value="UniProtKB-KW"/>
</dbReference>
<evidence type="ECO:0000256" key="10">
    <source>
        <dbReference type="ARBA" id="ARBA00044969"/>
    </source>
</evidence>
<dbReference type="AlphaFoldDB" id="A0A501WWG1"/>
<dbReference type="GO" id="GO:1990077">
    <property type="term" value="C:primosome complex"/>
    <property type="evidence" value="ECO:0007669"/>
    <property type="project" value="UniProtKB-KW"/>
</dbReference>
<keyword evidence="9" id="KW-0413">Isomerase</keyword>
<dbReference type="SMART" id="SM00382">
    <property type="entry name" value="AAA"/>
    <property type="match status" value="1"/>
</dbReference>
<evidence type="ECO:0000256" key="2">
    <source>
        <dbReference type="ARBA" id="ARBA00022515"/>
    </source>
</evidence>
<evidence type="ECO:0000256" key="9">
    <source>
        <dbReference type="ARBA" id="ARBA00023235"/>
    </source>
</evidence>
<evidence type="ECO:0000256" key="11">
    <source>
        <dbReference type="ARBA" id="ARBA00048954"/>
    </source>
</evidence>
<organism evidence="13 14">
    <name type="scientific">Amaricoccus solimangrovi</name>
    <dbReference type="NCBI Taxonomy" id="2589815"/>
    <lineage>
        <taxon>Bacteria</taxon>
        <taxon>Pseudomonadati</taxon>
        <taxon>Pseudomonadota</taxon>
        <taxon>Alphaproteobacteria</taxon>
        <taxon>Rhodobacterales</taxon>
        <taxon>Paracoccaceae</taxon>
        <taxon>Amaricoccus</taxon>
    </lineage>
</organism>
<comment type="catalytic activity">
    <reaction evidence="11">
        <text>ATP + H2O = ADP + phosphate + H(+)</text>
        <dbReference type="Rhea" id="RHEA:13065"/>
        <dbReference type="ChEBI" id="CHEBI:15377"/>
        <dbReference type="ChEBI" id="CHEBI:15378"/>
        <dbReference type="ChEBI" id="CHEBI:30616"/>
        <dbReference type="ChEBI" id="CHEBI:43474"/>
        <dbReference type="ChEBI" id="CHEBI:456216"/>
        <dbReference type="EC" id="5.6.2.3"/>
    </reaction>
</comment>
<dbReference type="PANTHER" id="PTHR30153">
    <property type="entry name" value="REPLICATIVE DNA HELICASE DNAB"/>
    <property type="match status" value="1"/>
</dbReference>
<keyword evidence="4" id="KW-0547">Nucleotide-binding</keyword>
<dbReference type="Gene3D" id="1.10.860.10">
    <property type="entry name" value="DNAb Helicase, Chain A"/>
    <property type="match status" value="1"/>
</dbReference>
<evidence type="ECO:0000313" key="14">
    <source>
        <dbReference type="Proteomes" id="UP000319255"/>
    </source>
</evidence>
<dbReference type="SUPFAM" id="SSF52540">
    <property type="entry name" value="P-loop containing nucleoside triphosphate hydrolases"/>
    <property type="match status" value="1"/>
</dbReference>
<evidence type="ECO:0000256" key="8">
    <source>
        <dbReference type="ARBA" id="ARBA00023125"/>
    </source>
</evidence>
<evidence type="ECO:0000256" key="1">
    <source>
        <dbReference type="ARBA" id="ARBA00008428"/>
    </source>
</evidence>
<keyword evidence="14" id="KW-1185">Reference proteome</keyword>
<proteinExistence type="inferred from homology"/>
<dbReference type="GO" id="GO:0005524">
    <property type="term" value="F:ATP binding"/>
    <property type="evidence" value="ECO:0007669"/>
    <property type="project" value="UniProtKB-KW"/>
</dbReference>
<name>A0A501WWG1_9RHOB</name>
<gene>
    <name evidence="13" type="ORF">FJM51_03285</name>
</gene>
<dbReference type="OrthoDB" id="9773982at2"/>
<dbReference type="GO" id="GO:0005829">
    <property type="term" value="C:cytosol"/>
    <property type="evidence" value="ECO:0007669"/>
    <property type="project" value="TreeGrafter"/>
</dbReference>
<dbReference type="GO" id="GO:0043139">
    <property type="term" value="F:5'-3' DNA helicase activity"/>
    <property type="evidence" value="ECO:0007669"/>
    <property type="project" value="UniProtKB-EC"/>
</dbReference>
<dbReference type="GO" id="GO:0003677">
    <property type="term" value="F:DNA binding"/>
    <property type="evidence" value="ECO:0007669"/>
    <property type="project" value="UniProtKB-KW"/>
</dbReference>